<accession>A0ABN2WKD9</accession>
<evidence type="ECO:0000259" key="1">
    <source>
        <dbReference type="Pfam" id="PF22743"/>
    </source>
</evidence>
<comment type="caution">
    <text evidence="2">The sequence shown here is derived from an EMBL/GenBank/DDBJ whole genome shotgun (WGS) entry which is preliminary data.</text>
</comment>
<protein>
    <recommendedName>
        <fullName evidence="1">PspA-associated domain-containing protein</fullName>
    </recommendedName>
</protein>
<dbReference type="EMBL" id="BAAAPZ010000003">
    <property type="protein sequence ID" value="GAA2092739.1"/>
    <property type="molecule type" value="Genomic_DNA"/>
</dbReference>
<feature type="domain" description="PspA-associated" evidence="1">
    <location>
        <begin position="1"/>
        <end position="91"/>
    </location>
</feature>
<evidence type="ECO:0000313" key="3">
    <source>
        <dbReference type="Proteomes" id="UP001500984"/>
    </source>
</evidence>
<proteinExistence type="predicted"/>
<name>A0ABN2WKD9_9MICO</name>
<organism evidence="2 3">
    <name type="scientific">Brevibacterium salitolerans</name>
    <dbReference type="NCBI Taxonomy" id="1403566"/>
    <lineage>
        <taxon>Bacteria</taxon>
        <taxon>Bacillati</taxon>
        <taxon>Actinomycetota</taxon>
        <taxon>Actinomycetes</taxon>
        <taxon>Micrococcales</taxon>
        <taxon>Brevibacteriaceae</taxon>
        <taxon>Brevibacterium</taxon>
    </lineage>
</organism>
<gene>
    <name evidence="2" type="ORF">GCM10009823_10660</name>
</gene>
<dbReference type="InterPro" id="IPR054437">
    <property type="entry name" value="PspA-assoc_dom"/>
</dbReference>
<sequence>MIIRILGEGQFDLTDVDEAALQSYDDEVEKAFEAGDENAVHTALTQLHDFITAHGSPVADDFLGASDVVVPGTDATIAEIQELLSGEGFVPNGG</sequence>
<keyword evidence="3" id="KW-1185">Reference proteome</keyword>
<dbReference type="Proteomes" id="UP001500984">
    <property type="component" value="Unassembled WGS sequence"/>
</dbReference>
<dbReference type="RefSeq" id="WP_291794845.1">
    <property type="nucleotide sequence ID" value="NZ_BAAAPZ010000003.1"/>
</dbReference>
<dbReference type="Pfam" id="PF22743">
    <property type="entry name" value="PspAA"/>
    <property type="match status" value="1"/>
</dbReference>
<reference evidence="2 3" key="1">
    <citation type="journal article" date="2019" name="Int. J. Syst. Evol. Microbiol.">
        <title>The Global Catalogue of Microorganisms (GCM) 10K type strain sequencing project: providing services to taxonomists for standard genome sequencing and annotation.</title>
        <authorList>
            <consortium name="The Broad Institute Genomics Platform"/>
            <consortium name="The Broad Institute Genome Sequencing Center for Infectious Disease"/>
            <person name="Wu L."/>
            <person name="Ma J."/>
        </authorList>
    </citation>
    <scope>NUCLEOTIDE SEQUENCE [LARGE SCALE GENOMIC DNA]</scope>
    <source>
        <strain evidence="2 3">JCM 15900</strain>
    </source>
</reference>
<evidence type="ECO:0000313" key="2">
    <source>
        <dbReference type="EMBL" id="GAA2092739.1"/>
    </source>
</evidence>